<proteinExistence type="predicted"/>
<dbReference type="AlphaFoldDB" id="M5Q3W5"/>
<accession>M5Q3W5</accession>
<protein>
    <submittedName>
        <fullName evidence="1">Uncharacterized protein</fullName>
    </submittedName>
</protein>
<name>M5Q3W5_DESAF</name>
<evidence type="ECO:0000313" key="1">
    <source>
        <dbReference type="EMBL" id="EMG39158.1"/>
    </source>
</evidence>
<sequence>MSGTGGVISGIGSGLSAGLNYQLAQQQAQEASRLSSLQAELSQAGAAAAQSQVDLAWDQWNTYKQTLGPLEAAAARQAVSDMGLLAPLREAQVSEARRDIELYKPLKETSVATAVRSMQRFEPLEAQVVQDALAGVQADPTRAAGRAAVDVRDSFAKAREGEERKLSSMGLDPARMAWMGHSSSMQEAAAEAAARTRAAETEIQRAETATRQGRLDALGLRKQAAMPGQSSLNAAPVDTFGDPAGQAASLMRAGQAGLTGLAGDSMAMSQNAQKLYGQYSQQFLKDFGLMFSKLSR</sequence>
<reference evidence="1 2" key="1">
    <citation type="journal article" date="2013" name="Genome Announc.">
        <title>Draft Genome Sequence for Desulfovibrio africanus Strain PCS.</title>
        <authorList>
            <person name="Brown S.D."/>
            <person name="Utturkar S.M."/>
            <person name="Arkin A.P."/>
            <person name="Deutschbauer A.M."/>
            <person name="Elias D.A."/>
            <person name="Hazen T.C."/>
            <person name="Chakraborty R."/>
        </authorList>
    </citation>
    <scope>NUCLEOTIDE SEQUENCE [LARGE SCALE GENOMIC DNA]</scope>
    <source>
        <strain evidence="1 2">PCS</strain>
    </source>
</reference>
<organism evidence="1 2">
    <name type="scientific">Desulfocurvibacter africanus PCS</name>
    <dbReference type="NCBI Taxonomy" id="1262666"/>
    <lineage>
        <taxon>Bacteria</taxon>
        <taxon>Pseudomonadati</taxon>
        <taxon>Thermodesulfobacteriota</taxon>
        <taxon>Desulfovibrionia</taxon>
        <taxon>Desulfovibrionales</taxon>
        <taxon>Desulfovibrionaceae</taxon>
        <taxon>Desulfocurvibacter</taxon>
    </lineage>
</organism>
<gene>
    <name evidence="1" type="ORF">PCS_00044</name>
</gene>
<dbReference type="RefSeq" id="WP_005982787.1">
    <property type="nucleotide sequence ID" value="NZ_AOSV01000001.1"/>
</dbReference>
<dbReference type="PATRIC" id="fig|1262666.3.peg.44"/>
<dbReference type="Proteomes" id="UP000011922">
    <property type="component" value="Unassembled WGS sequence"/>
</dbReference>
<comment type="caution">
    <text evidence="1">The sequence shown here is derived from an EMBL/GenBank/DDBJ whole genome shotgun (WGS) entry which is preliminary data.</text>
</comment>
<dbReference type="EMBL" id="AOSV01000001">
    <property type="protein sequence ID" value="EMG39158.1"/>
    <property type="molecule type" value="Genomic_DNA"/>
</dbReference>
<evidence type="ECO:0000313" key="2">
    <source>
        <dbReference type="Proteomes" id="UP000011922"/>
    </source>
</evidence>